<evidence type="ECO:0008006" key="4">
    <source>
        <dbReference type="Google" id="ProtNLM"/>
    </source>
</evidence>
<proteinExistence type="predicted"/>
<name>A0A846M2P0_9SPHN</name>
<dbReference type="RefSeq" id="WP_167302000.1">
    <property type="nucleotide sequence ID" value="NZ_JAASQR010000001.1"/>
</dbReference>
<evidence type="ECO:0000313" key="3">
    <source>
        <dbReference type="Proteomes" id="UP000576821"/>
    </source>
</evidence>
<dbReference type="EMBL" id="JAASQR010000001">
    <property type="protein sequence ID" value="NIJ15338.1"/>
    <property type="molecule type" value="Genomic_DNA"/>
</dbReference>
<dbReference type="AlphaFoldDB" id="A0A846M2P0"/>
<sequence>MTLYAWPARTVFGRAIPKSRIYSAAQLSRAMQAKFVDQVERMEWTHVLRADRLNLQTSAEIEEIAVIAIDLHTPDVEPAVLQAIEKAIPRPLILELRHGGRARLAMAWKRPSQAKAGKWVTAPHAFTAWQAGDTPREALPTALDMATLYARLLEPMLPPRQSPDEPIAARVARSEEAAQLEREIARMEAGVRREKQFNRKVELNAELRTAKSRYTALTSKA</sequence>
<gene>
    <name evidence="2" type="ORF">FHS54_000287</name>
</gene>
<feature type="coiled-coil region" evidence="1">
    <location>
        <begin position="193"/>
        <end position="220"/>
    </location>
</feature>
<accession>A0A846M2P0</accession>
<evidence type="ECO:0000256" key="1">
    <source>
        <dbReference type="SAM" id="Coils"/>
    </source>
</evidence>
<protein>
    <recommendedName>
        <fullName evidence="4">Methyl-accepting chemotaxis protein</fullName>
    </recommendedName>
</protein>
<keyword evidence="3" id="KW-1185">Reference proteome</keyword>
<evidence type="ECO:0000313" key="2">
    <source>
        <dbReference type="EMBL" id="NIJ15338.1"/>
    </source>
</evidence>
<dbReference type="InterPro" id="IPR025503">
    <property type="entry name" value="DUF4391"/>
</dbReference>
<keyword evidence="1" id="KW-0175">Coiled coil</keyword>
<comment type="caution">
    <text evidence="2">The sequence shown here is derived from an EMBL/GenBank/DDBJ whole genome shotgun (WGS) entry which is preliminary data.</text>
</comment>
<dbReference type="Proteomes" id="UP000576821">
    <property type="component" value="Unassembled WGS sequence"/>
</dbReference>
<reference evidence="2 3" key="1">
    <citation type="submission" date="2020-03" db="EMBL/GenBank/DDBJ databases">
        <title>Genomic Encyclopedia of Type Strains, Phase IV (KMG-IV): sequencing the most valuable type-strain genomes for metagenomic binning, comparative biology and taxonomic classification.</title>
        <authorList>
            <person name="Goeker M."/>
        </authorList>
    </citation>
    <scope>NUCLEOTIDE SEQUENCE [LARGE SCALE GENOMIC DNA]</scope>
    <source>
        <strain evidence="2 3">DSM 21299</strain>
    </source>
</reference>
<dbReference type="Pfam" id="PF14335">
    <property type="entry name" value="DUF4391"/>
    <property type="match status" value="1"/>
</dbReference>
<organism evidence="2 3">
    <name type="scientific">Sphingobium vermicomposti</name>
    <dbReference type="NCBI Taxonomy" id="529005"/>
    <lineage>
        <taxon>Bacteria</taxon>
        <taxon>Pseudomonadati</taxon>
        <taxon>Pseudomonadota</taxon>
        <taxon>Alphaproteobacteria</taxon>
        <taxon>Sphingomonadales</taxon>
        <taxon>Sphingomonadaceae</taxon>
        <taxon>Sphingobium</taxon>
    </lineage>
</organism>